<name>E5A256_LEPMJ</name>
<protein>
    <submittedName>
        <fullName evidence="2">Predicted protein</fullName>
    </submittedName>
</protein>
<reference evidence="3" key="1">
    <citation type="journal article" date="2011" name="Nat. Commun.">
        <title>Effector diversification within compartments of the Leptosphaeria maculans genome affected by Repeat-Induced Point mutations.</title>
        <authorList>
            <person name="Rouxel T."/>
            <person name="Grandaubert J."/>
            <person name="Hane J.K."/>
            <person name="Hoede C."/>
            <person name="van de Wouw A.P."/>
            <person name="Couloux A."/>
            <person name="Dominguez V."/>
            <person name="Anthouard V."/>
            <person name="Bally P."/>
            <person name="Bourras S."/>
            <person name="Cozijnsen A.J."/>
            <person name="Ciuffetti L.M."/>
            <person name="Degrave A."/>
            <person name="Dilmaghani A."/>
            <person name="Duret L."/>
            <person name="Fudal I."/>
            <person name="Goodwin S.B."/>
            <person name="Gout L."/>
            <person name="Glaser N."/>
            <person name="Linglin J."/>
            <person name="Kema G.H.J."/>
            <person name="Lapalu N."/>
            <person name="Lawrence C.B."/>
            <person name="May K."/>
            <person name="Meyer M."/>
            <person name="Ollivier B."/>
            <person name="Poulain J."/>
            <person name="Schoch C.L."/>
            <person name="Simon A."/>
            <person name="Spatafora J.W."/>
            <person name="Stachowiak A."/>
            <person name="Turgeon B.G."/>
            <person name="Tyler B.M."/>
            <person name="Vincent D."/>
            <person name="Weissenbach J."/>
            <person name="Amselem J."/>
            <person name="Quesneville H."/>
            <person name="Oliver R.P."/>
            <person name="Wincker P."/>
            <person name="Balesdent M.-H."/>
            <person name="Howlett B.J."/>
        </authorList>
    </citation>
    <scope>NUCLEOTIDE SEQUENCE [LARGE SCALE GENOMIC DNA]</scope>
    <source>
        <strain evidence="3">JN3 / isolate v23.1.3 / race Av1-4-5-6-7-8</strain>
    </source>
</reference>
<accession>E5A256</accession>
<evidence type="ECO:0000313" key="2">
    <source>
        <dbReference type="EMBL" id="CBX97933.1"/>
    </source>
</evidence>
<dbReference type="OrthoDB" id="3785615at2759"/>
<evidence type="ECO:0000313" key="3">
    <source>
        <dbReference type="Proteomes" id="UP000002668"/>
    </source>
</evidence>
<dbReference type="VEuPathDB" id="FungiDB:LEMA_uP093420.1"/>
<dbReference type="AlphaFoldDB" id="E5A256"/>
<sequence length="66" mass="7444">MERPPRHSIQNISAKRAGGKKVPRPYRKYHNQAHRKKTTNKEAGHVAAKASSFFVRATRAAFEALS</sequence>
<dbReference type="OMA" id="ASRAMHY"/>
<feature type="compositionally biased region" description="Basic residues" evidence="1">
    <location>
        <begin position="17"/>
        <end position="38"/>
    </location>
</feature>
<dbReference type="HOGENOM" id="CLU_2831645_0_0_1"/>
<dbReference type="InParanoid" id="E5A256"/>
<evidence type="ECO:0000256" key="1">
    <source>
        <dbReference type="SAM" id="MobiDB-lite"/>
    </source>
</evidence>
<dbReference type="Proteomes" id="UP000002668">
    <property type="component" value="Genome"/>
</dbReference>
<dbReference type="GeneID" id="13281515"/>
<proteinExistence type="predicted"/>
<organism evidence="3">
    <name type="scientific">Leptosphaeria maculans (strain JN3 / isolate v23.1.3 / race Av1-4-5-6-7-8)</name>
    <name type="common">Blackleg fungus</name>
    <name type="synonym">Phoma lingam</name>
    <dbReference type="NCBI Taxonomy" id="985895"/>
    <lineage>
        <taxon>Eukaryota</taxon>
        <taxon>Fungi</taxon>
        <taxon>Dikarya</taxon>
        <taxon>Ascomycota</taxon>
        <taxon>Pezizomycotina</taxon>
        <taxon>Dothideomycetes</taxon>
        <taxon>Pleosporomycetidae</taxon>
        <taxon>Pleosporales</taxon>
        <taxon>Pleosporineae</taxon>
        <taxon>Leptosphaeriaceae</taxon>
        <taxon>Plenodomus</taxon>
        <taxon>Plenodomus lingam/Leptosphaeria maculans species complex</taxon>
    </lineage>
</organism>
<dbReference type="EMBL" id="FP929132">
    <property type="protein sequence ID" value="CBX97933.1"/>
    <property type="molecule type" value="Genomic_DNA"/>
</dbReference>
<keyword evidence="3" id="KW-1185">Reference proteome</keyword>
<dbReference type="RefSeq" id="XP_003841412.1">
    <property type="nucleotide sequence ID" value="XM_003841364.1"/>
</dbReference>
<feature type="region of interest" description="Disordered" evidence="1">
    <location>
        <begin position="1"/>
        <end position="44"/>
    </location>
</feature>
<gene>
    <name evidence="2" type="ORF">LEMA_uP093420.1</name>
</gene>